<evidence type="ECO:0000259" key="10">
    <source>
        <dbReference type="PROSITE" id="PS50157"/>
    </source>
</evidence>
<evidence type="ECO:0000256" key="5">
    <source>
        <dbReference type="ARBA" id="ARBA00023015"/>
    </source>
</evidence>
<keyword evidence="6" id="KW-0238">DNA-binding</keyword>
<feature type="compositionally biased region" description="Basic and acidic residues" evidence="9">
    <location>
        <begin position="347"/>
        <end position="356"/>
    </location>
</feature>
<dbReference type="Proteomes" id="UP001153076">
    <property type="component" value="Unassembled WGS sequence"/>
</dbReference>
<keyword evidence="4" id="KW-0862">Zinc</keyword>
<dbReference type="Pfam" id="PF12874">
    <property type="entry name" value="zf-met"/>
    <property type="match status" value="1"/>
</dbReference>
<evidence type="ECO:0000256" key="6">
    <source>
        <dbReference type="ARBA" id="ARBA00023125"/>
    </source>
</evidence>
<comment type="caution">
    <text evidence="11">The sequence shown here is derived from an EMBL/GenBank/DDBJ whole genome shotgun (WGS) entry which is preliminary data.</text>
</comment>
<protein>
    <recommendedName>
        <fullName evidence="10">C2H2-type domain-containing protein</fullName>
    </recommendedName>
</protein>
<evidence type="ECO:0000256" key="9">
    <source>
        <dbReference type="SAM" id="MobiDB-lite"/>
    </source>
</evidence>
<evidence type="ECO:0000313" key="11">
    <source>
        <dbReference type="EMBL" id="KAJ8450731.1"/>
    </source>
</evidence>
<feature type="region of interest" description="Disordered" evidence="9">
    <location>
        <begin position="341"/>
        <end position="361"/>
    </location>
</feature>
<keyword evidence="2" id="KW-0677">Repeat</keyword>
<sequence length="455" mass="48400">MAQTEHPLSPEAASTLSNPPNPEPPEQEEEHQQPPPPKKKRNQPGMPDPEAEVIALSPKSLLATNRFVCEICGKGFQRDQNLQLHRRGHNLPWKLRQKGPKRKRVYVCPETTCVHHDPRRALGDLTGIKKHFCRKHGEKNWKCDRCAKKYAVQSDWKAHLKTCGTRQYQCDCGTIFSSAKVQSLSAGSPPATSSAVLSPVLSTSQSSEMREGTIGVTMSSTTPCITSSMSDCNGNKNGNVVFDNSMFAPLAGISQSISQPQTPFPSLVTALPNVDRPTIYSVEPTQGLSVSPIYQFPPNVTAVVPRPAMSATALLQKAAQMGASASGTALLCGFGLAEASQTTSNPEHGKTMKLENDSSVPDALRLPSSGDFSNSGRMMGDPSGLFGSKPMTLDFLGLGISGSSSGGGALPGYLTAIGGPLHMAAAAAFTEGSNLPMQGSWDDQAALTKSKETVL</sequence>
<dbReference type="SMART" id="SM00355">
    <property type="entry name" value="ZnF_C2H2"/>
    <property type="match status" value="3"/>
</dbReference>
<evidence type="ECO:0000256" key="8">
    <source>
        <dbReference type="PROSITE-ProRule" id="PRU00042"/>
    </source>
</evidence>
<accession>A0A9Q1KTN9</accession>
<evidence type="ECO:0000256" key="7">
    <source>
        <dbReference type="ARBA" id="ARBA00023163"/>
    </source>
</evidence>
<feature type="region of interest" description="Disordered" evidence="9">
    <location>
        <begin position="1"/>
        <end position="50"/>
    </location>
</feature>
<dbReference type="InterPro" id="IPR055187">
    <property type="entry name" value="C2CH-3rd_BIRD-IDD"/>
</dbReference>
<dbReference type="InterPro" id="IPR036236">
    <property type="entry name" value="Znf_C2H2_sf"/>
</dbReference>
<dbReference type="OrthoDB" id="6354171at2759"/>
<keyword evidence="12" id="KW-1185">Reference proteome</keyword>
<dbReference type="Pfam" id="PF22996">
    <property type="entry name" value="C2H2-2nd_BIRD-IDD"/>
    <property type="match status" value="1"/>
</dbReference>
<dbReference type="FunFam" id="3.30.160.60:FF:000554">
    <property type="entry name" value="protein indeterminate-domain 12-like"/>
    <property type="match status" value="1"/>
</dbReference>
<dbReference type="AlphaFoldDB" id="A0A9Q1KTN9"/>
<evidence type="ECO:0000313" key="12">
    <source>
        <dbReference type="Proteomes" id="UP001153076"/>
    </source>
</evidence>
<dbReference type="PROSITE" id="PS50157">
    <property type="entry name" value="ZINC_FINGER_C2H2_2"/>
    <property type="match status" value="1"/>
</dbReference>
<dbReference type="PANTHER" id="PTHR10593">
    <property type="entry name" value="SERINE/THREONINE-PROTEIN KINASE RIO"/>
    <property type="match status" value="1"/>
</dbReference>
<keyword evidence="7" id="KW-0804">Transcription</keyword>
<gene>
    <name evidence="11" type="ORF">Cgig2_021203</name>
</gene>
<dbReference type="Gene3D" id="3.30.160.60">
    <property type="entry name" value="Classic Zinc Finger"/>
    <property type="match status" value="1"/>
</dbReference>
<dbReference type="PANTHER" id="PTHR10593:SF236">
    <property type="entry name" value="PROTEIN INDETERMINATE-DOMAIN 11"/>
    <property type="match status" value="1"/>
</dbReference>
<keyword evidence="5" id="KW-0805">Transcription regulation</keyword>
<dbReference type="GO" id="GO:0003677">
    <property type="term" value="F:DNA binding"/>
    <property type="evidence" value="ECO:0007669"/>
    <property type="project" value="UniProtKB-KW"/>
</dbReference>
<evidence type="ECO:0000256" key="2">
    <source>
        <dbReference type="ARBA" id="ARBA00022737"/>
    </source>
</evidence>
<dbReference type="PROSITE" id="PS00028">
    <property type="entry name" value="ZINC_FINGER_C2H2_1"/>
    <property type="match status" value="1"/>
</dbReference>
<proteinExistence type="predicted"/>
<keyword evidence="1" id="KW-0479">Metal-binding</keyword>
<feature type="domain" description="C2H2-type" evidence="10">
    <location>
        <begin position="67"/>
        <end position="89"/>
    </location>
</feature>
<evidence type="ECO:0000256" key="4">
    <source>
        <dbReference type="ARBA" id="ARBA00022833"/>
    </source>
</evidence>
<keyword evidence="3 8" id="KW-0863">Zinc-finger</keyword>
<dbReference type="Pfam" id="PF22995">
    <property type="entry name" value="C2CH-3rd_BIRD-IDD"/>
    <property type="match status" value="1"/>
</dbReference>
<dbReference type="EMBL" id="JAKOGI010000013">
    <property type="protein sequence ID" value="KAJ8450731.1"/>
    <property type="molecule type" value="Genomic_DNA"/>
</dbReference>
<dbReference type="GO" id="GO:0008270">
    <property type="term" value="F:zinc ion binding"/>
    <property type="evidence" value="ECO:0007669"/>
    <property type="project" value="UniProtKB-KW"/>
</dbReference>
<evidence type="ECO:0000256" key="1">
    <source>
        <dbReference type="ARBA" id="ARBA00022723"/>
    </source>
</evidence>
<dbReference type="InterPro" id="IPR013087">
    <property type="entry name" value="Znf_C2H2_type"/>
</dbReference>
<dbReference type="SUPFAM" id="SSF57667">
    <property type="entry name" value="beta-beta-alpha zinc fingers"/>
    <property type="match status" value="1"/>
</dbReference>
<reference evidence="11" key="1">
    <citation type="submission" date="2022-04" db="EMBL/GenBank/DDBJ databases">
        <title>Carnegiea gigantea Genome sequencing and assembly v2.</title>
        <authorList>
            <person name="Copetti D."/>
            <person name="Sanderson M.J."/>
            <person name="Burquez A."/>
            <person name="Wojciechowski M.F."/>
        </authorList>
    </citation>
    <scope>NUCLEOTIDE SEQUENCE</scope>
    <source>
        <strain evidence="11">SGP5-SGP5p</strain>
        <tissue evidence="11">Aerial part</tissue>
    </source>
</reference>
<name>A0A9Q1KTN9_9CARY</name>
<evidence type="ECO:0000256" key="3">
    <source>
        <dbReference type="ARBA" id="ARBA00022771"/>
    </source>
</evidence>
<dbReference type="InterPro" id="IPR055186">
    <property type="entry name" value="C2H2-2nd_BIRD-IDD"/>
</dbReference>
<dbReference type="InterPro" id="IPR031140">
    <property type="entry name" value="IDD1-16"/>
</dbReference>
<dbReference type="GO" id="GO:0006355">
    <property type="term" value="P:regulation of DNA-templated transcription"/>
    <property type="evidence" value="ECO:0007669"/>
    <property type="project" value="UniProtKB-ARBA"/>
</dbReference>
<organism evidence="11 12">
    <name type="scientific">Carnegiea gigantea</name>
    <dbReference type="NCBI Taxonomy" id="171969"/>
    <lineage>
        <taxon>Eukaryota</taxon>
        <taxon>Viridiplantae</taxon>
        <taxon>Streptophyta</taxon>
        <taxon>Embryophyta</taxon>
        <taxon>Tracheophyta</taxon>
        <taxon>Spermatophyta</taxon>
        <taxon>Magnoliopsida</taxon>
        <taxon>eudicotyledons</taxon>
        <taxon>Gunneridae</taxon>
        <taxon>Pentapetalae</taxon>
        <taxon>Caryophyllales</taxon>
        <taxon>Cactineae</taxon>
        <taxon>Cactaceae</taxon>
        <taxon>Cactoideae</taxon>
        <taxon>Echinocereeae</taxon>
        <taxon>Carnegiea</taxon>
    </lineage>
</organism>